<dbReference type="EMBL" id="FOFX01000038">
    <property type="protein sequence ID" value="SEQ32689.1"/>
    <property type="molecule type" value="Genomic_DNA"/>
</dbReference>
<accession>A0A1H9F495</accession>
<dbReference type="AlphaFoldDB" id="A0A1H9F495"/>
<dbReference type="SUPFAM" id="SSF53649">
    <property type="entry name" value="Alkaline phosphatase-like"/>
    <property type="match status" value="1"/>
</dbReference>
<dbReference type="Pfam" id="PF08665">
    <property type="entry name" value="PglZ"/>
    <property type="match status" value="1"/>
</dbReference>
<evidence type="ECO:0000313" key="1">
    <source>
        <dbReference type="EMBL" id="SEQ32689.1"/>
    </source>
</evidence>
<dbReference type="InterPro" id="IPR017850">
    <property type="entry name" value="Alkaline_phosphatase_core_sf"/>
</dbReference>
<protein>
    <submittedName>
        <fullName evidence="1">PglZ domain-containing protein</fullName>
    </submittedName>
</protein>
<organism evidence="1 2">
    <name type="scientific">Nitrosomonas ureae</name>
    <dbReference type="NCBI Taxonomy" id="44577"/>
    <lineage>
        <taxon>Bacteria</taxon>
        <taxon>Pseudomonadati</taxon>
        <taxon>Pseudomonadota</taxon>
        <taxon>Betaproteobacteria</taxon>
        <taxon>Nitrosomonadales</taxon>
        <taxon>Nitrosomonadaceae</taxon>
        <taxon>Nitrosomonas</taxon>
    </lineage>
</organism>
<sequence>MNSWRDAILSDFVPNVSKLTLVADPDNLLTEEKLALELRRRGFDLIEFNDPVEFRYAYESKYRSTWDRGEHTDLVVILWLQDAELESLPYDLLQVGRKVSFNLGDLFPSLSYPVIEKLDRSLLDALYDAQCKSHPDRMGDNATKDFILRHVFGIAAELITNEVELLRALLRLHYSKIHIPLTLCQRLIQVLKSNDGFKAWPLDEIVPDDEAFFSFLQERWPVFLAKLGKADHVSEDSQEYGLKYSGPDHLPFDHQDIRVYIDNMFLEGKLTPVDATETEVDADSWVQIGIEAVGVIDEELRISGLFNLVEKELPTSESRYSDWTTFALKWAELSSLVHCSNTAQHQIRLKEVGYVLNATFAEWLGGHYASLINLPPTNPVMLHHVPRRMARDIEDSGSSRAALIVVDGLALDQWVTIRQLLQKQDANLVMRESATFAWIPTLTSVSRQSIFSGKPPLYFPSSINSTNNEEKLWKQFWEGHGLSRLDVAYQRGLGDGDASSVLESAIHPGKTKVVGLVVDKVDKIMHGMQLGSAGMHNQIKQWCQSGFLGALVGQLLDYGYEVWLTADHGNIECDGKGRPSEGVIAETRGERVRVYPTPELRAQVAASFTFAHEWQPVGLPANYFPLVAGGRDAFVNPGDSIVGHGGIAIEEVIVPLVKFERKKR</sequence>
<proteinExistence type="predicted"/>
<dbReference type="RefSeq" id="WP_074721737.1">
    <property type="nucleotide sequence ID" value="NZ_FOFX01000038.1"/>
</dbReference>
<evidence type="ECO:0000313" key="2">
    <source>
        <dbReference type="Proteomes" id="UP000181998"/>
    </source>
</evidence>
<dbReference type="OrthoDB" id="9769734at2"/>
<dbReference type="Proteomes" id="UP000181998">
    <property type="component" value="Unassembled WGS sequence"/>
</dbReference>
<name>A0A1H9F495_9PROT</name>
<reference evidence="1 2" key="1">
    <citation type="submission" date="2016-10" db="EMBL/GenBank/DDBJ databases">
        <authorList>
            <person name="de Groot N.N."/>
        </authorList>
    </citation>
    <scope>NUCLEOTIDE SEQUENCE [LARGE SCALE GENOMIC DNA]</scope>
    <source>
        <strain evidence="1 2">Nm9</strain>
    </source>
</reference>
<dbReference type="NCBIfam" id="NF033449">
    <property type="entry name" value="BREX_PglZ_3"/>
    <property type="match status" value="1"/>
</dbReference>
<gene>
    <name evidence="1" type="ORF">SAMN05421510_103824</name>
</gene>